<sequence>MKSIMKLCGKLARILVGMARSGQGYIPNNTLLLQNPALQVNDFLVPGVANSQDFKESTEYRMYSTKGL</sequence>
<name>A0A229UH15_9BACL</name>
<evidence type="ECO:0000313" key="1">
    <source>
        <dbReference type="EMBL" id="OXM82651.1"/>
    </source>
</evidence>
<dbReference type="Proteomes" id="UP000215509">
    <property type="component" value="Unassembled WGS sequence"/>
</dbReference>
<accession>A0A229UH15</accession>
<keyword evidence="2" id="KW-1185">Reference proteome</keyword>
<gene>
    <name evidence="1" type="ORF">CF651_29795</name>
</gene>
<reference evidence="1 2" key="1">
    <citation type="submission" date="2017-07" db="EMBL/GenBank/DDBJ databases">
        <title>Genome sequencing and assembly of Paenibacillus rigui.</title>
        <authorList>
            <person name="Mayilraj S."/>
        </authorList>
    </citation>
    <scope>NUCLEOTIDE SEQUENCE [LARGE SCALE GENOMIC DNA]</scope>
    <source>
        <strain evidence="1 2">JCM 16352</strain>
    </source>
</reference>
<dbReference type="AlphaFoldDB" id="A0A229UH15"/>
<comment type="caution">
    <text evidence="1">The sequence shown here is derived from an EMBL/GenBank/DDBJ whole genome shotgun (WGS) entry which is preliminary data.</text>
</comment>
<dbReference type="EMBL" id="NMQW01000059">
    <property type="protein sequence ID" value="OXM82651.1"/>
    <property type="molecule type" value="Genomic_DNA"/>
</dbReference>
<organism evidence="1 2">
    <name type="scientific">Paenibacillus rigui</name>
    <dbReference type="NCBI Taxonomy" id="554312"/>
    <lineage>
        <taxon>Bacteria</taxon>
        <taxon>Bacillati</taxon>
        <taxon>Bacillota</taxon>
        <taxon>Bacilli</taxon>
        <taxon>Bacillales</taxon>
        <taxon>Paenibacillaceae</taxon>
        <taxon>Paenibacillus</taxon>
    </lineage>
</organism>
<proteinExistence type="predicted"/>
<protein>
    <submittedName>
        <fullName evidence="1">Uncharacterized protein</fullName>
    </submittedName>
</protein>
<evidence type="ECO:0000313" key="2">
    <source>
        <dbReference type="Proteomes" id="UP000215509"/>
    </source>
</evidence>